<organism evidence="1 2">
    <name type="scientific">Paenibacillus phytorum</name>
    <dbReference type="NCBI Taxonomy" id="2654977"/>
    <lineage>
        <taxon>Bacteria</taxon>
        <taxon>Bacillati</taxon>
        <taxon>Bacillota</taxon>
        <taxon>Bacilli</taxon>
        <taxon>Bacillales</taxon>
        <taxon>Paenibacillaceae</taxon>
        <taxon>Paenibacillus</taxon>
    </lineage>
</organism>
<evidence type="ECO:0008006" key="3">
    <source>
        <dbReference type="Google" id="ProtNLM"/>
    </source>
</evidence>
<evidence type="ECO:0000313" key="1">
    <source>
        <dbReference type="EMBL" id="NOU71829.1"/>
    </source>
</evidence>
<sequence length="109" mass="12351">MAFKVAAVRAYLTGQPPMEIFLESGFHLDAIGHDKPKKCLLRWRQVFTARGEEGLLEEMRGKQATGRRNAGVKVSVSGYYRWCNAEAERQIREAADEREVQASKHTLNS</sequence>
<evidence type="ECO:0000313" key="2">
    <source>
        <dbReference type="Proteomes" id="UP000616779"/>
    </source>
</evidence>
<keyword evidence="2" id="KW-1185">Reference proteome</keyword>
<comment type="caution">
    <text evidence="1">The sequence shown here is derived from an EMBL/GenBank/DDBJ whole genome shotgun (WGS) entry which is preliminary data.</text>
</comment>
<protein>
    <recommendedName>
        <fullName evidence="3">Transposase</fullName>
    </recommendedName>
</protein>
<dbReference type="Proteomes" id="UP000616779">
    <property type="component" value="Unassembled WGS sequence"/>
</dbReference>
<gene>
    <name evidence="1" type="ORF">GC098_10420</name>
</gene>
<proteinExistence type="predicted"/>
<name>A0ABX1XU90_9BACL</name>
<accession>A0ABX1XU90</accession>
<dbReference type="EMBL" id="WHOA01000082">
    <property type="protein sequence ID" value="NOU71829.1"/>
    <property type="molecule type" value="Genomic_DNA"/>
</dbReference>
<reference evidence="1 2" key="1">
    <citation type="submission" date="2019-10" db="EMBL/GenBank/DDBJ databases">
        <title>Description of Paenibacillus terrestris sp. nov.</title>
        <authorList>
            <person name="Carlier A."/>
            <person name="Qi S."/>
        </authorList>
    </citation>
    <scope>NUCLEOTIDE SEQUENCE [LARGE SCALE GENOMIC DNA]</scope>
    <source>
        <strain evidence="1 2">LMG 31458</strain>
    </source>
</reference>